<dbReference type="InterPro" id="IPR058581">
    <property type="entry name" value="TM_HPP"/>
</dbReference>
<dbReference type="RefSeq" id="WP_111350841.1">
    <property type="nucleotide sequence ID" value="NZ_QLII01000002.1"/>
</dbReference>
<feature type="transmembrane region" description="Helical" evidence="1">
    <location>
        <begin position="83"/>
        <end position="101"/>
    </location>
</feature>
<dbReference type="Pfam" id="PF04982">
    <property type="entry name" value="TM_HPP"/>
    <property type="match status" value="1"/>
</dbReference>
<evidence type="ECO:0000313" key="3">
    <source>
        <dbReference type="EMBL" id="RAI73094.1"/>
    </source>
</evidence>
<dbReference type="InterPro" id="IPR007065">
    <property type="entry name" value="HPP"/>
</dbReference>
<dbReference type="EMBL" id="QLII01000002">
    <property type="protein sequence ID" value="RAI73094.1"/>
    <property type="molecule type" value="Genomic_DNA"/>
</dbReference>
<feature type="transmembrane region" description="Helical" evidence="1">
    <location>
        <begin position="106"/>
        <end position="123"/>
    </location>
</feature>
<dbReference type="PANTHER" id="PTHR33741">
    <property type="entry name" value="TRANSMEMBRANE PROTEIN DDB_G0269096-RELATED"/>
    <property type="match status" value="1"/>
</dbReference>
<organism evidence="3 4">
    <name type="scientific">Spirosoma telluris</name>
    <dbReference type="NCBI Taxonomy" id="2183553"/>
    <lineage>
        <taxon>Bacteria</taxon>
        <taxon>Pseudomonadati</taxon>
        <taxon>Bacteroidota</taxon>
        <taxon>Cytophagia</taxon>
        <taxon>Cytophagales</taxon>
        <taxon>Cytophagaceae</taxon>
        <taxon>Spirosoma</taxon>
    </lineage>
</organism>
<evidence type="ECO:0000313" key="4">
    <source>
        <dbReference type="Proteomes" id="UP000249016"/>
    </source>
</evidence>
<dbReference type="AlphaFoldDB" id="A0A327NGL1"/>
<sequence length="216" mass="23834">MLKLIARRQYRIVRYVVYRQTLIEPADHFWTFVGTFTAIASLGLLNQSHLIQQDSVFLIGSFGASCVLIFGATQSPLAQPRNLVGGHLLASVIGVSIYKLLPDQLWLAAALAVSLSIVGMQITKTMHPPAGATALIANIGSDKIKALGFYYVLTPVLTGVSILLVMALIVNNIPSNRSYPSQPIRLTRRLGRWHKPLKYLRHRAASRKRARAQVIP</sequence>
<dbReference type="OrthoDB" id="9811720at2"/>
<dbReference type="Proteomes" id="UP000249016">
    <property type="component" value="Unassembled WGS sequence"/>
</dbReference>
<name>A0A327NGL1_9BACT</name>
<keyword evidence="1" id="KW-0812">Transmembrane</keyword>
<keyword evidence="4" id="KW-1185">Reference proteome</keyword>
<gene>
    <name evidence="3" type="ORF">HMF3257_37475</name>
</gene>
<protein>
    <submittedName>
        <fullName evidence="3">HPP family protein</fullName>
    </submittedName>
</protein>
<feature type="domain" description="HPP transmembrane region" evidence="2">
    <location>
        <begin position="23"/>
        <end position="180"/>
    </location>
</feature>
<proteinExistence type="predicted"/>
<evidence type="ECO:0000256" key="1">
    <source>
        <dbReference type="SAM" id="Phobius"/>
    </source>
</evidence>
<dbReference type="PANTHER" id="PTHR33741:SF5">
    <property type="entry name" value="TRANSMEMBRANE PROTEIN DDB_G0269096-RELATED"/>
    <property type="match status" value="1"/>
</dbReference>
<accession>A0A327NGL1</accession>
<comment type="caution">
    <text evidence="3">The sequence shown here is derived from an EMBL/GenBank/DDBJ whole genome shotgun (WGS) entry which is preliminary data.</text>
</comment>
<keyword evidence="1" id="KW-1133">Transmembrane helix</keyword>
<feature type="transmembrane region" description="Helical" evidence="1">
    <location>
        <begin position="149"/>
        <end position="170"/>
    </location>
</feature>
<feature type="transmembrane region" description="Helical" evidence="1">
    <location>
        <begin position="57"/>
        <end position="77"/>
    </location>
</feature>
<evidence type="ECO:0000259" key="2">
    <source>
        <dbReference type="Pfam" id="PF04982"/>
    </source>
</evidence>
<keyword evidence="1" id="KW-0472">Membrane</keyword>
<reference evidence="3 4" key="1">
    <citation type="submission" date="2018-06" db="EMBL/GenBank/DDBJ databases">
        <title>Spirosoma sp. HMF3257 Genome sequencing and assembly.</title>
        <authorList>
            <person name="Kang H."/>
            <person name="Cha I."/>
            <person name="Kim H."/>
            <person name="Kang J."/>
            <person name="Joh K."/>
        </authorList>
    </citation>
    <scope>NUCLEOTIDE SEQUENCE [LARGE SCALE GENOMIC DNA]</scope>
    <source>
        <strain evidence="3 4">HMF3257</strain>
    </source>
</reference>